<evidence type="ECO:0000256" key="1">
    <source>
        <dbReference type="SAM" id="Phobius"/>
    </source>
</evidence>
<evidence type="ECO:0008006" key="4">
    <source>
        <dbReference type="Google" id="ProtNLM"/>
    </source>
</evidence>
<sequence>MTVQDIKQQILAEKANQEALQGIDSTSNVAIYNLWAYVIAFVVWLQYQYFETYTQETDQKIREQKRYTLLWFRNQALLFRYGQGLNENGEYEADVYTDEQIAEMQIVARAAVIELELNNRKHLFIKVAKENNGDLAPLESDELEALEQYFAEIKPAGTKIIIFTAQPDDLRMQLRFYYNPLILDENGARIDGTNNTPVQNVINAYLKELKFNGEFNMAVLVDLLQNVEGCADREVYIDSAEANYLQPPSWQAIESSYVANSGYMRIDENDLQIEFIPKTVQL</sequence>
<dbReference type="AlphaFoldDB" id="A0A840EF80"/>
<dbReference type="RefSeq" id="WP_183475508.1">
    <property type="nucleotide sequence ID" value="NZ_JACIFO010000001.1"/>
</dbReference>
<name>A0A840EF80_9FLAO</name>
<feature type="transmembrane region" description="Helical" evidence="1">
    <location>
        <begin position="30"/>
        <end position="50"/>
    </location>
</feature>
<organism evidence="2 3">
    <name type="scientific">Mesonia hippocampi</name>
    <dbReference type="NCBI Taxonomy" id="1628250"/>
    <lineage>
        <taxon>Bacteria</taxon>
        <taxon>Pseudomonadati</taxon>
        <taxon>Bacteroidota</taxon>
        <taxon>Flavobacteriia</taxon>
        <taxon>Flavobacteriales</taxon>
        <taxon>Flavobacteriaceae</taxon>
        <taxon>Mesonia</taxon>
    </lineage>
</organism>
<protein>
    <recommendedName>
        <fullName evidence="4">Nucleotidyltransferase</fullName>
    </recommendedName>
</protein>
<evidence type="ECO:0000313" key="3">
    <source>
        <dbReference type="Proteomes" id="UP000553034"/>
    </source>
</evidence>
<comment type="caution">
    <text evidence="2">The sequence shown here is derived from an EMBL/GenBank/DDBJ whole genome shotgun (WGS) entry which is preliminary data.</text>
</comment>
<gene>
    <name evidence="2" type="ORF">GGR32_000124</name>
</gene>
<keyword evidence="1" id="KW-0472">Membrane</keyword>
<reference evidence="2 3" key="1">
    <citation type="submission" date="2020-08" db="EMBL/GenBank/DDBJ databases">
        <title>Genomic Encyclopedia of Type Strains, Phase IV (KMG-IV): sequencing the most valuable type-strain genomes for metagenomic binning, comparative biology and taxonomic classification.</title>
        <authorList>
            <person name="Goeker M."/>
        </authorList>
    </citation>
    <scope>NUCLEOTIDE SEQUENCE [LARGE SCALE GENOMIC DNA]</scope>
    <source>
        <strain evidence="2 3">DSM 29568</strain>
    </source>
</reference>
<dbReference type="Proteomes" id="UP000553034">
    <property type="component" value="Unassembled WGS sequence"/>
</dbReference>
<dbReference type="EMBL" id="JACIFO010000001">
    <property type="protein sequence ID" value="MBB4117852.1"/>
    <property type="molecule type" value="Genomic_DNA"/>
</dbReference>
<evidence type="ECO:0000313" key="2">
    <source>
        <dbReference type="EMBL" id="MBB4117852.1"/>
    </source>
</evidence>
<keyword evidence="1" id="KW-0812">Transmembrane</keyword>
<keyword evidence="3" id="KW-1185">Reference proteome</keyword>
<keyword evidence="1" id="KW-1133">Transmembrane helix</keyword>
<proteinExistence type="predicted"/>
<accession>A0A840EF80</accession>